<dbReference type="Proteomes" id="UP001519271">
    <property type="component" value="Unassembled WGS sequence"/>
</dbReference>
<dbReference type="GO" id="GO:0003887">
    <property type="term" value="F:DNA-directed DNA polymerase activity"/>
    <property type="evidence" value="ECO:0007669"/>
    <property type="project" value="UniProtKB-EC"/>
</dbReference>
<evidence type="ECO:0000313" key="2">
    <source>
        <dbReference type="Proteomes" id="UP001519271"/>
    </source>
</evidence>
<organism evidence="1 2">
    <name type="scientific">Youngiibacter multivorans</name>
    <dbReference type="NCBI Taxonomy" id="937251"/>
    <lineage>
        <taxon>Bacteria</taxon>
        <taxon>Bacillati</taxon>
        <taxon>Bacillota</taxon>
        <taxon>Clostridia</taxon>
        <taxon>Eubacteriales</taxon>
        <taxon>Clostridiaceae</taxon>
        <taxon>Youngiibacter</taxon>
    </lineage>
</organism>
<dbReference type="SUPFAM" id="SSF52540">
    <property type="entry name" value="P-loop containing nucleoside triphosphate hydrolases"/>
    <property type="match status" value="1"/>
</dbReference>
<dbReference type="RefSeq" id="WP_209459250.1">
    <property type="nucleotide sequence ID" value="NZ_JAGGKC010000010.1"/>
</dbReference>
<dbReference type="Gene3D" id="3.40.50.300">
    <property type="entry name" value="P-loop containing nucleotide triphosphate hydrolases"/>
    <property type="match status" value="1"/>
</dbReference>
<keyword evidence="1" id="KW-0548">Nucleotidyltransferase</keyword>
<keyword evidence="1" id="KW-0808">Transferase</keyword>
<protein>
    <submittedName>
        <fullName evidence="1">DNA polymerase-3 subunit delta</fullName>
        <ecNumber evidence="1">2.7.7.7</ecNumber>
    </submittedName>
</protein>
<dbReference type="EC" id="2.7.7.7" evidence="1"/>
<proteinExistence type="predicted"/>
<sequence length="343" mass="39334">MIGFDKLKERFLKAISSNTLSHAHIIVGPDGIGKSAFAEYLAREILGIKGRDSVDIVRVRPEKTTVTVGQIREVVVEASLKPYEGERKVIIIYEAHRMGREAQNAILKTIEEPNPGVYFFLLTDNEMFLFETVKSRCHMHRLLPLNERDMKKYVESFVHSYNKSEEDRFREESLKKEIEKSRKKVEPQRTLKVSKESIDEVVSLSRGIPGISENIILKGMREDSLDLSVNILKGLVEARRSRGADYFRVLKYLEAVSTSELPDFIDDFAYAVDCILKEKSLSENPIKDKILMEDISFLARETTYSTLQRYLDILYGMRGYVMPGLNINKETVVSGLMLRLLEV</sequence>
<gene>
    <name evidence="1" type="ORF">J2Z34_001523</name>
</gene>
<keyword evidence="2" id="KW-1185">Reference proteome</keyword>
<dbReference type="CDD" id="cd00009">
    <property type="entry name" value="AAA"/>
    <property type="match status" value="1"/>
</dbReference>
<dbReference type="InterPro" id="IPR027417">
    <property type="entry name" value="P-loop_NTPase"/>
</dbReference>
<dbReference type="PANTHER" id="PTHR11669:SF8">
    <property type="entry name" value="DNA POLYMERASE III SUBUNIT DELTA"/>
    <property type="match status" value="1"/>
</dbReference>
<dbReference type="InterPro" id="IPR050238">
    <property type="entry name" value="DNA_Rep/Repair_Clamp_Loader"/>
</dbReference>
<evidence type="ECO:0000313" key="1">
    <source>
        <dbReference type="EMBL" id="MBP1919038.1"/>
    </source>
</evidence>
<comment type="caution">
    <text evidence="1">The sequence shown here is derived from an EMBL/GenBank/DDBJ whole genome shotgun (WGS) entry which is preliminary data.</text>
</comment>
<dbReference type="PANTHER" id="PTHR11669">
    <property type="entry name" value="REPLICATION FACTOR C / DNA POLYMERASE III GAMMA-TAU SUBUNIT"/>
    <property type="match status" value="1"/>
</dbReference>
<dbReference type="Pfam" id="PF13177">
    <property type="entry name" value="DNA_pol3_delta2"/>
    <property type="match status" value="1"/>
</dbReference>
<accession>A0ABS4G3A5</accession>
<reference evidence="1 2" key="1">
    <citation type="submission" date="2021-03" db="EMBL/GenBank/DDBJ databases">
        <title>Genomic Encyclopedia of Type Strains, Phase IV (KMG-IV): sequencing the most valuable type-strain genomes for metagenomic binning, comparative biology and taxonomic classification.</title>
        <authorList>
            <person name="Goeker M."/>
        </authorList>
    </citation>
    <scope>NUCLEOTIDE SEQUENCE [LARGE SCALE GENOMIC DNA]</scope>
    <source>
        <strain evidence="1 2">DSM 6139</strain>
    </source>
</reference>
<name>A0ABS4G3A5_9CLOT</name>
<dbReference type="EMBL" id="JAGGKC010000010">
    <property type="protein sequence ID" value="MBP1919038.1"/>
    <property type="molecule type" value="Genomic_DNA"/>
</dbReference>